<dbReference type="Proteomes" id="UP000469452">
    <property type="component" value="Unassembled WGS sequence"/>
</dbReference>
<evidence type="ECO:0000313" key="3">
    <source>
        <dbReference type="Proteomes" id="UP000469452"/>
    </source>
</evidence>
<protein>
    <recommendedName>
        <fullName evidence="1">Glutamate/phenylalanine/leucine/valine/L-tryptophan dehydrogenase C-terminal domain-containing protein</fullName>
    </recommendedName>
</protein>
<reference evidence="2 3" key="1">
    <citation type="submission" date="2019-06" db="EMBL/GenBank/DDBJ databases">
        <title>Genomics analysis of Aphanomyces spp. identifies a new class of oomycete effector associated with host adaptation.</title>
        <authorList>
            <person name="Gaulin E."/>
        </authorList>
    </citation>
    <scope>NUCLEOTIDE SEQUENCE [LARGE SCALE GENOMIC DNA]</scope>
    <source>
        <strain evidence="2 3">E</strain>
    </source>
</reference>
<dbReference type="GO" id="GO:0016491">
    <property type="term" value="F:oxidoreductase activity"/>
    <property type="evidence" value="ECO:0007669"/>
    <property type="project" value="InterPro"/>
</dbReference>
<dbReference type="InterPro" id="IPR036291">
    <property type="entry name" value="NAD(P)-bd_dom_sf"/>
</dbReference>
<proteinExistence type="predicted"/>
<comment type="caution">
    <text evidence="2">The sequence shown here is derived from an EMBL/GenBank/DDBJ whole genome shotgun (WGS) entry which is preliminary data.</text>
</comment>
<name>A0A6A5AFG0_APHAT</name>
<dbReference type="AlphaFoldDB" id="A0A6A5AFG0"/>
<dbReference type="VEuPathDB" id="FungiDB:H257_02622"/>
<feature type="domain" description="Glutamate/phenylalanine/leucine/valine/L-tryptophan dehydrogenase C-terminal" evidence="1">
    <location>
        <begin position="1"/>
        <end position="89"/>
    </location>
</feature>
<evidence type="ECO:0000313" key="2">
    <source>
        <dbReference type="EMBL" id="KAF0749234.1"/>
    </source>
</evidence>
<sequence>AIKYIQQSNAIYGPCKATNGAALALITRTSGLSALRPADIDRIVQECMQDVFSAISTTAVEFNLARGDYHAATNITGFLKVAQAMFRQGAV</sequence>
<dbReference type="Pfam" id="PF00208">
    <property type="entry name" value="ELFV_dehydrog"/>
    <property type="match status" value="1"/>
</dbReference>
<feature type="non-terminal residue" evidence="2">
    <location>
        <position position="1"/>
    </location>
</feature>
<dbReference type="EMBL" id="VJMI01012826">
    <property type="protein sequence ID" value="KAF0749234.1"/>
    <property type="molecule type" value="Genomic_DNA"/>
</dbReference>
<evidence type="ECO:0000259" key="1">
    <source>
        <dbReference type="Pfam" id="PF00208"/>
    </source>
</evidence>
<dbReference type="Gene3D" id="1.10.285.10">
    <property type="entry name" value="Glutamate Dehydrogenase, chain A, domain 3"/>
    <property type="match status" value="1"/>
</dbReference>
<dbReference type="InterPro" id="IPR006096">
    <property type="entry name" value="Glu/Leu/Phe/Val/Trp_DH_C"/>
</dbReference>
<dbReference type="SUPFAM" id="SSF51735">
    <property type="entry name" value="NAD(P)-binding Rossmann-fold domains"/>
    <property type="match status" value="1"/>
</dbReference>
<gene>
    <name evidence="2" type="ORF">AaE_007101</name>
</gene>
<dbReference type="GO" id="GO:0006520">
    <property type="term" value="P:amino acid metabolic process"/>
    <property type="evidence" value="ECO:0007669"/>
    <property type="project" value="InterPro"/>
</dbReference>
<organism evidence="2 3">
    <name type="scientific">Aphanomyces astaci</name>
    <name type="common">Crayfish plague agent</name>
    <dbReference type="NCBI Taxonomy" id="112090"/>
    <lineage>
        <taxon>Eukaryota</taxon>
        <taxon>Sar</taxon>
        <taxon>Stramenopiles</taxon>
        <taxon>Oomycota</taxon>
        <taxon>Saprolegniomycetes</taxon>
        <taxon>Saprolegniales</taxon>
        <taxon>Verrucalvaceae</taxon>
        <taxon>Aphanomyces</taxon>
    </lineage>
</organism>
<accession>A0A6A5AFG0</accession>